<evidence type="ECO:0000256" key="4">
    <source>
        <dbReference type="ARBA" id="ARBA00022801"/>
    </source>
</evidence>
<dbReference type="Pfam" id="PF00728">
    <property type="entry name" value="Glyco_hydro_20"/>
    <property type="match status" value="1"/>
</dbReference>
<evidence type="ECO:0000313" key="8">
    <source>
        <dbReference type="Proteomes" id="UP000193560"/>
    </source>
</evidence>
<comment type="catalytic activity">
    <reaction evidence="1">
        <text>Hydrolysis of terminal non-reducing N-acetyl-D-hexosamine residues in N-acetyl-beta-D-hexosaminides.</text>
        <dbReference type="EC" id="3.2.1.52"/>
    </reaction>
</comment>
<comment type="caution">
    <text evidence="7">The sequence shown here is derived from an EMBL/GenBank/DDBJ whole genome shotgun (WGS) entry which is preliminary data.</text>
</comment>
<feature type="domain" description="Glycoside Hydrolase 20C C-terminal" evidence="6">
    <location>
        <begin position="309"/>
        <end position="497"/>
    </location>
</feature>
<organism evidence="7 8">
    <name type="scientific">Absidia repens</name>
    <dbReference type="NCBI Taxonomy" id="90262"/>
    <lineage>
        <taxon>Eukaryota</taxon>
        <taxon>Fungi</taxon>
        <taxon>Fungi incertae sedis</taxon>
        <taxon>Mucoromycota</taxon>
        <taxon>Mucoromycotina</taxon>
        <taxon>Mucoromycetes</taxon>
        <taxon>Mucorales</taxon>
        <taxon>Cunninghamellaceae</taxon>
        <taxon>Absidia</taxon>
    </lineage>
</organism>
<name>A0A1X2I470_9FUNG</name>
<evidence type="ECO:0000313" key="7">
    <source>
        <dbReference type="EMBL" id="ORZ08923.1"/>
    </source>
</evidence>
<accession>A0A1X2I470</accession>
<feature type="domain" description="Glycoside hydrolase family 20 catalytic" evidence="5">
    <location>
        <begin position="22"/>
        <end position="157"/>
    </location>
</feature>
<keyword evidence="8" id="KW-1185">Reference proteome</keyword>
<dbReference type="Pfam" id="PF18088">
    <property type="entry name" value="Glyco_H_20C_C"/>
    <property type="match status" value="1"/>
</dbReference>
<dbReference type="EMBL" id="MCGE01000029">
    <property type="protein sequence ID" value="ORZ08923.1"/>
    <property type="molecule type" value="Genomic_DNA"/>
</dbReference>
<evidence type="ECO:0000256" key="1">
    <source>
        <dbReference type="ARBA" id="ARBA00001231"/>
    </source>
</evidence>
<dbReference type="Gene3D" id="1.20.120.670">
    <property type="entry name" value="N-acetyl-b-d-glucoasminidase"/>
    <property type="match status" value="1"/>
</dbReference>
<protein>
    <recommendedName>
        <fullName evidence="3">beta-N-acetylhexosaminidase</fullName>
        <ecNumber evidence="3">3.2.1.52</ecNumber>
    </recommendedName>
</protein>
<evidence type="ECO:0000256" key="2">
    <source>
        <dbReference type="ARBA" id="ARBA00006285"/>
    </source>
</evidence>
<comment type="similarity">
    <text evidence="2">Belongs to the glycosyl hydrolase 20 family.</text>
</comment>
<proteinExistence type="inferred from homology"/>
<dbReference type="GO" id="GO:0005975">
    <property type="term" value="P:carbohydrate metabolic process"/>
    <property type="evidence" value="ECO:0007669"/>
    <property type="project" value="InterPro"/>
</dbReference>
<dbReference type="Gene3D" id="3.20.20.80">
    <property type="entry name" value="Glycosidases"/>
    <property type="match status" value="1"/>
</dbReference>
<dbReference type="PANTHER" id="PTHR21040:SF8">
    <property type="entry name" value="BCDNA.GH04120"/>
    <property type="match status" value="1"/>
</dbReference>
<dbReference type="InterPro" id="IPR038901">
    <property type="entry name" value="HEXDC-like"/>
</dbReference>
<sequence length="577" mass="66254">MLQLYTEDTYEVEGEPLFGYMRGKYTTRELCRLDDYAYDLGIEIIPCIQTLGHLGQVLQWPNYTHLRDNSEVLLAGSEPTYEFIEKMISAATGPFRSKRIHLGMDEAYGLGEGRYRQLFGYKEPTQIFVYHLQRVMEICSRYGLQPMIWSDMLFCLAAKSNSLQGYYDQGNNPATPELVEIMPSDIDLVFWDYYHTGEEVYEQKLQQHRDLGCSQPWLASASWTWSRFWTALPFTFQTVRASTLAAKNKNTGVKNAFITIWGDEGNECDIFSCLPGLYYYAQLGYCEKDDVDLSILKQSFDAICGANFDDWVYASKIDDSPSGNPITTRTHFNANPSKWLLWEDPMLGFLTPQYTDEDLETHYGQIADHLFTSLKESSHPAKNGNNDPNTNGTIHYPLNARLELPARVALVLSLKCHLRQRCVAAYRARDHEQLYELATGRLTRLIDAVESLWQYHRRLWMDMYKPFGWEVLELRYGGLRTRLATMYHQIMTYLEKRSNTKNNEALASKANKTSSSSSSTLAIDDLDLDLIDDGNEEEDDDDGSLAEFDIDLQCLFYGSKTNMLLDYSRVVTPSRPG</sequence>
<gene>
    <name evidence="7" type="ORF">BCR42DRAFT_462769</name>
</gene>
<dbReference type="OrthoDB" id="2100085at2759"/>
<evidence type="ECO:0000259" key="6">
    <source>
        <dbReference type="Pfam" id="PF18088"/>
    </source>
</evidence>
<keyword evidence="4 7" id="KW-0378">Hydrolase</keyword>
<dbReference type="InterPro" id="IPR041063">
    <property type="entry name" value="Glyco_H_20C_C"/>
</dbReference>
<dbReference type="STRING" id="90262.A0A1X2I470"/>
<dbReference type="CDD" id="cd06565">
    <property type="entry name" value="GH20_GcnA-like"/>
    <property type="match status" value="1"/>
</dbReference>
<dbReference type="InterPro" id="IPR015883">
    <property type="entry name" value="Glyco_hydro_20_cat"/>
</dbReference>
<evidence type="ECO:0000259" key="5">
    <source>
        <dbReference type="Pfam" id="PF00728"/>
    </source>
</evidence>
<dbReference type="EC" id="3.2.1.52" evidence="3"/>
<dbReference type="InterPro" id="IPR017853">
    <property type="entry name" value="GH"/>
</dbReference>
<dbReference type="GO" id="GO:0004563">
    <property type="term" value="F:beta-N-acetylhexosaminidase activity"/>
    <property type="evidence" value="ECO:0007669"/>
    <property type="project" value="UniProtKB-EC"/>
</dbReference>
<reference evidence="7 8" key="1">
    <citation type="submission" date="2016-07" db="EMBL/GenBank/DDBJ databases">
        <title>Pervasive Adenine N6-methylation of Active Genes in Fungi.</title>
        <authorList>
            <consortium name="DOE Joint Genome Institute"/>
            <person name="Mondo S.J."/>
            <person name="Dannebaum R.O."/>
            <person name="Kuo R.C."/>
            <person name="Labutti K."/>
            <person name="Haridas S."/>
            <person name="Kuo A."/>
            <person name="Salamov A."/>
            <person name="Ahrendt S.R."/>
            <person name="Lipzen A."/>
            <person name="Sullivan W."/>
            <person name="Andreopoulos W.B."/>
            <person name="Clum A."/>
            <person name="Lindquist E."/>
            <person name="Daum C."/>
            <person name="Ramamoorthy G.K."/>
            <person name="Gryganskyi A."/>
            <person name="Culley D."/>
            <person name="Magnuson J.K."/>
            <person name="James T.Y."/>
            <person name="O'Malley M.A."/>
            <person name="Stajich J.E."/>
            <person name="Spatafora J.W."/>
            <person name="Visel A."/>
            <person name="Grigoriev I.V."/>
        </authorList>
    </citation>
    <scope>NUCLEOTIDE SEQUENCE [LARGE SCALE GENOMIC DNA]</scope>
    <source>
        <strain evidence="7 8">NRRL 1336</strain>
    </source>
</reference>
<dbReference type="SUPFAM" id="SSF51445">
    <property type="entry name" value="(Trans)glycosidases"/>
    <property type="match status" value="1"/>
</dbReference>
<dbReference type="Proteomes" id="UP000193560">
    <property type="component" value="Unassembled WGS sequence"/>
</dbReference>
<dbReference type="AlphaFoldDB" id="A0A1X2I470"/>
<evidence type="ECO:0000256" key="3">
    <source>
        <dbReference type="ARBA" id="ARBA00012663"/>
    </source>
</evidence>
<dbReference type="PANTHER" id="PTHR21040">
    <property type="entry name" value="BCDNA.GH04120"/>
    <property type="match status" value="1"/>
</dbReference>